<name>A0A9W9GTU1_9EURO</name>
<sequence>MPRHSDLSDNSDSPAVKCFQELPDDTYEAIGSDANTIRRIIRQQQNLPIEVIKYLHFTNVPPTIAEEFSSSSARSMFSYDTRSMIIKLVTGVHQVASRGLFCEVQDVVRDMSLHRSILVVGSARVRGVSSSKEADESWALSQPIPGRDAKWPTVAVEVGDSESYGKLKADAEWWLTNSRGDVKLLLIVSINPKTPNITFETAFSDAVGSLPHHQPCYLPTIRQSITISRHGAQITASPEVPLTIEFEELFCRRPVPPEHNIDISPDQLRHISSDVWMEQGL</sequence>
<dbReference type="EMBL" id="JAPQKL010000005">
    <property type="protein sequence ID" value="KAJ5129311.1"/>
    <property type="molecule type" value="Genomic_DNA"/>
</dbReference>
<protein>
    <submittedName>
        <fullName evidence="1">Uncharacterized protein</fullName>
    </submittedName>
</protein>
<dbReference type="GeneID" id="81405264"/>
<reference evidence="1" key="2">
    <citation type="journal article" date="2023" name="IMA Fungus">
        <title>Comparative genomic study of the Penicillium genus elucidates a diverse pangenome and 15 lateral gene transfer events.</title>
        <authorList>
            <person name="Petersen C."/>
            <person name="Sorensen T."/>
            <person name="Nielsen M.R."/>
            <person name="Sondergaard T.E."/>
            <person name="Sorensen J.L."/>
            <person name="Fitzpatrick D.A."/>
            <person name="Frisvad J.C."/>
            <person name="Nielsen K.L."/>
        </authorList>
    </citation>
    <scope>NUCLEOTIDE SEQUENCE</scope>
    <source>
        <strain evidence="1">IBT 22155</strain>
    </source>
</reference>
<reference evidence="1" key="1">
    <citation type="submission" date="2022-11" db="EMBL/GenBank/DDBJ databases">
        <authorList>
            <person name="Petersen C."/>
        </authorList>
    </citation>
    <scope>NUCLEOTIDE SEQUENCE</scope>
    <source>
        <strain evidence="1">IBT 22155</strain>
    </source>
</reference>
<evidence type="ECO:0000313" key="1">
    <source>
        <dbReference type="EMBL" id="KAJ5129311.1"/>
    </source>
</evidence>
<gene>
    <name evidence="1" type="ORF">N7515_005350</name>
</gene>
<comment type="caution">
    <text evidence="1">The sequence shown here is derived from an EMBL/GenBank/DDBJ whole genome shotgun (WGS) entry which is preliminary data.</text>
</comment>
<organism evidence="1 2">
    <name type="scientific">Penicillium bovifimosum</name>
    <dbReference type="NCBI Taxonomy" id="126998"/>
    <lineage>
        <taxon>Eukaryota</taxon>
        <taxon>Fungi</taxon>
        <taxon>Dikarya</taxon>
        <taxon>Ascomycota</taxon>
        <taxon>Pezizomycotina</taxon>
        <taxon>Eurotiomycetes</taxon>
        <taxon>Eurotiomycetidae</taxon>
        <taxon>Eurotiales</taxon>
        <taxon>Aspergillaceae</taxon>
        <taxon>Penicillium</taxon>
    </lineage>
</organism>
<dbReference type="RefSeq" id="XP_056519690.1">
    <property type="nucleotide sequence ID" value="XM_056666094.1"/>
</dbReference>
<proteinExistence type="predicted"/>
<dbReference type="OrthoDB" id="76567at2759"/>
<accession>A0A9W9GTU1</accession>
<evidence type="ECO:0000313" key="2">
    <source>
        <dbReference type="Proteomes" id="UP001149079"/>
    </source>
</evidence>
<dbReference type="AlphaFoldDB" id="A0A9W9GTU1"/>
<keyword evidence="2" id="KW-1185">Reference proteome</keyword>
<dbReference type="Proteomes" id="UP001149079">
    <property type="component" value="Unassembled WGS sequence"/>
</dbReference>